<dbReference type="PANTHER" id="PTHR42085">
    <property type="entry name" value="F-BOX DOMAIN-CONTAINING PROTEIN"/>
    <property type="match status" value="1"/>
</dbReference>
<accession>A0AAV9P5G2</accession>
<comment type="caution">
    <text evidence="2">The sequence shown here is derived from an EMBL/GenBank/DDBJ whole genome shotgun (WGS) entry which is preliminary data.</text>
</comment>
<dbReference type="GeneID" id="89928867"/>
<protein>
    <recommendedName>
        <fullName evidence="1">DUF7730 domain-containing protein</fullName>
    </recommendedName>
</protein>
<name>A0AAV9P5G2_9PEZI</name>
<dbReference type="Pfam" id="PF24864">
    <property type="entry name" value="DUF7730"/>
    <property type="match status" value="1"/>
</dbReference>
<reference evidence="2 3" key="1">
    <citation type="submission" date="2023-08" db="EMBL/GenBank/DDBJ databases">
        <title>Black Yeasts Isolated from many extreme environments.</title>
        <authorList>
            <person name="Coleine C."/>
            <person name="Stajich J.E."/>
            <person name="Selbmann L."/>
        </authorList>
    </citation>
    <scope>NUCLEOTIDE SEQUENCE [LARGE SCALE GENOMIC DNA]</scope>
    <source>
        <strain evidence="2 3">CCFEE 5935</strain>
    </source>
</reference>
<dbReference type="RefSeq" id="XP_064657538.1">
    <property type="nucleotide sequence ID" value="XM_064804768.1"/>
</dbReference>
<dbReference type="EMBL" id="JAVRRT010000011">
    <property type="protein sequence ID" value="KAK5167832.1"/>
    <property type="molecule type" value="Genomic_DNA"/>
</dbReference>
<dbReference type="Proteomes" id="UP001337655">
    <property type="component" value="Unassembled WGS sequence"/>
</dbReference>
<organism evidence="2 3">
    <name type="scientific">Saxophila tyrrhenica</name>
    <dbReference type="NCBI Taxonomy" id="1690608"/>
    <lineage>
        <taxon>Eukaryota</taxon>
        <taxon>Fungi</taxon>
        <taxon>Dikarya</taxon>
        <taxon>Ascomycota</taxon>
        <taxon>Pezizomycotina</taxon>
        <taxon>Dothideomycetes</taxon>
        <taxon>Dothideomycetidae</taxon>
        <taxon>Mycosphaerellales</taxon>
        <taxon>Extremaceae</taxon>
        <taxon>Saxophila</taxon>
    </lineage>
</organism>
<gene>
    <name evidence="2" type="ORF">LTR77_007531</name>
</gene>
<evidence type="ECO:0000313" key="2">
    <source>
        <dbReference type="EMBL" id="KAK5167832.1"/>
    </source>
</evidence>
<dbReference type="AlphaFoldDB" id="A0AAV9P5G2"/>
<dbReference type="InterPro" id="IPR056632">
    <property type="entry name" value="DUF7730"/>
</dbReference>
<feature type="domain" description="DUF7730" evidence="1">
    <location>
        <begin position="9"/>
        <end position="142"/>
    </location>
</feature>
<proteinExistence type="predicted"/>
<sequence length="232" mass="26280">MDLDNAAGQPECRLLQLPPELRNQIWELLLIQNTHATRTYPSLCGSKALSDMPEHIRRRRRFCANILQTCKQVNTEGTPILYGENLFQAHTSLLTAMPRFLAYTYPGKVTLPDPITAPRVAKLIRKYSIHVRLDTDPRFSRKQVEESFSGVEELEIDVFQAMYGSCDFSVLNLFEDVRGVGKVNIQGSLGDGKYAAWLTDLLRQPVGTPAVPYTEQYVGGMWSWDAWSNGNR</sequence>
<dbReference type="PANTHER" id="PTHR42085:SF4">
    <property type="entry name" value="F-BOX DOMAIN-CONTAINING PROTEIN"/>
    <property type="match status" value="1"/>
</dbReference>
<keyword evidence="3" id="KW-1185">Reference proteome</keyword>
<evidence type="ECO:0000259" key="1">
    <source>
        <dbReference type="Pfam" id="PF24864"/>
    </source>
</evidence>
<dbReference type="InterPro" id="IPR038883">
    <property type="entry name" value="AN11006-like"/>
</dbReference>
<evidence type="ECO:0000313" key="3">
    <source>
        <dbReference type="Proteomes" id="UP001337655"/>
    </source>
</evidence>